<dbReference type="HOGENOM" id="CLU_044962_2_0_9"/>
<proteinExistence type="predicted"/>
<evidence type="ECO:0000313" key="2">
    <source>
        <dbReference type="Proteomes" id="UP000003752"/>
    </source>
</evidence>
<evidence type="ECO:0000313" key="1">
    <source>
        <dbReference type="EMBL" id="EEI25423.1"/>
    </source>
</evidence>
<organism evidence="1 2">
    <name type="scientific">Lentilactobacillus hilgardii (strain ATCC 8290 / DSM 20176 / CCUG 30140 / JCM 1155 / KCTC 3500 / NBRC 15886 / NCIMB 8040 / NRRL B-1843 / 9)</name>
    <dbReference type="NCBI Taxonomy" id="1423757"/>
    <lineage>
        <taxon>Bacteria</taxon>
        <taxon>Bacillati</taxon>
        <taxon>Bacillota</taxon>
        <taxon>Bacilli</taxon>
        <taxon>Lactobacillales</taxon>
        <taxon>Lactobacillaceae</taxon>
        <taxon>Lentilactobacillus</taxon>
    </lineage>
</organism>
<sequence>MGWPFSYIWRCLYLKSEFHAYIQNEIEPFEDVDIDLSNGINKIHARVTGKSNSLPLRSEGIGKPKPVASFDEMISSLEKRIKIREKDKCRLQILIRENSYYRISYFAKLLFTEKPSIRPSFDNFYALIKLDSYIRTSVSRLTPTIEMFAKSTLAHVLLTIKKDSNVYLDKTIYKYNSTSDKKKLNRSLSVCATSIQREKSHNESIKHYVSFHSGHIPIWAFFDVLTFGEFNMLSTRLEKTCLGEWFKYIVDNRPMTKSLLYIDAHAKSLPSFFQTVQLLRNASAHNSRIYGKRFVYNPSIKLKNSYWTFYERKSFQLSITEVSKQIHSLFTGLMIMRFFFACMSEKKIEKWNKFVYKLKCHISKTKFVNLGGYLGFPDNWFTLLNIETKN</sequence>
<keyword evidence="2" id="KW-1185">Reference proteome</keyword>
<dbReference type="PATRIC" id="fig|1423757.3.peg.2682"/>
<gene>
    <name evidence="1" type="primary">abiD1</name>
    <name evidence="1" type="ORF">HMPREF0519_0463</name>
</gene>
<reference evidence="1 2" key="1">
    <citation type="submission" date="2009-01" db="EMBL/GenBank/DDBJ databases">
        <authorList>
            <person name="Qin X."/>
            <person name="Bachman B."/>
            <person name="Battles P."/>
            <person name="Bell A."/>
            <person name="Bess C."/>
            <person name="Bickham C."/>
            <person name="Chaboub L."/>
            <person name="Chen D."/>
            <person name="Coyle M."/>
            <person name="Deiros D.R."/>
            <person name="Dinh H."/>
            <person name="Forbes L."/>
            <person name="Fowler G."/>
            <person name="Francisco L."/>
            <person name="Fu Q."/>
            <person name="Gubbala S."/>
            <person name="Hale W."/>
            <person name="Han Y."/>
            <person name="Hemphill L."/>
            <person name="Highlander S.K."/>
            <person name="Hirani K."/>
            <person name="Hogues M."/>
            <person name="Jackson L."/>
            <person name="Jakkamsetti A."/>
            <person name="Javaid M."/>
            <person name="Jiang H."/>
            <person name="Korchina V."/>
            <person name="Kovar C."/>
            <person name="Lara F."/>
            <person name="Lee S."/>
            <person name="Mata R."/>
            <person name="Mathew T."/>
            <person name="Moen C."/>
            <person name="Morales K."/>
            <person name="Munidasa M."/>
            <person name="Nazareth L."/>
            <person name="Ngo R."/>
            <person name="Nguyen L."/>
            <person name="Okwuonu G."/>
            <person name="Ongeri F."/>
            <person name="Patil S."/>
            <person name="Petrosino J."/>
            <person name="Pham C."/>
            <person name="Pham P."/>
            <person name="Pu L.-L."/>
            <person name="Puazo M."/>
            <person name="Raj R."/>
            <person name="Reid J."/>
            <person name="Rouhana J."/>
            <person name="Saada N."/>
            <person name="Shang Y."/>
            <person name="Simmons D."/>
            <person name="Thornton R."/>
            <person name="Warren J."/>
            <person name="Weissenberger G."/>
            <person name="Zhang J."/>
            <person name="Zhang L."/>
            <person name="Zhou C."/>
            <person name="Zhu D."/>
            <person name="Muzny D."/>
            <person name="Worley K."/>
            <person name="Gibbs R."/>
        </authorList>
    </citation>
    <scope>NUCLEOTIDE SEQUENCE [LARGE SCALE GENOMIC DNA]</scope>
    <source>
        <strain evidence="2">ATCC 8290 / DSM 20176 / CCUG 30140 / JCM 1155 / KCTC 3500 / NBRC 15886 / NCIMB 8040 / NRRL B-1843 / 9</strain>
    </source>
</reference>
<protein>
    <submittedName>
        <fullName evidence="1">Abi-like protein</fullName>
    </submittedName>
</protein>
<accession>C0XGV2</accession>
<dbReference type="InterPro" id="IPR011664">
    <property type="entry name" value="Abi_system_AbiD/AbiF-like"/>
</dbReference>
<name>C0XGV2_LENH9</name>
<comment type="caution">
    <text evidence="1">The sequence shown here is derived from an EMBL/GenBank/DDBJ whole genome shotgun (WGS) entry which is preliminary data.</text>
</comment>
<dbReference type="AlphaFoldDB" id="C0XGV2"/>
<dbReference type="EMBL" id="ACGP01000089">
    <property type="protein sequence ID" value="EEI25423.1"/>
    <property type="molecule type" value="Genomic_DNA"/>
</dbReference>
<dbReference type="Proteomes" id="UP000003752">
    <property type="component" value="Unassembled WGS sequence"/>
</dbReference>
<dbReference type="Pfam" id="PF07751">
    <property type="entry name" value="Abi_2"/>
    <property type="match status" value="1"/>
</dbReference>